<name>A0A1W1Y908_9HYPH</name>
<sequence>MGERVIGTVRDLYWDDSVAIGKRVPIATEEAARLIVGAAEEGVLTIASSDDTGTFIAHRDHPDIRLHILEFGGLCSLIETADGWPMGGLPVDTSLASVARVIALAGQAMERGRVEGRFPA</sequence>
<gene>
    <name evidence="1" type="ORF">SAMN06297251_10156</name>
</gene>
<protein>
    <submittedName>
        <fullName evidence="1">Uncharacterized protein</fullName>
    </submittedName>
</protein>
<dbReference type="STRING" id="937218.SAMN06297251_10156"/>
<keyword evidence="2" id="KW-1185">Reference proteome</keyword>
<organism evidence="1 2">
    <name type="scientific">Fulvimarina manganoxydans</name>
    <dbReference type="NCBI Taxonomy" id="937218"/>
    <lineage>
        <taxon>Bacteria</taxon>
        <taxon>Pseudomonadati</taxon>
        <taxon>Pseudomonadota</taxon>
        <taxon>Alphaproteobacteria</taxon>
        <taxon>Hyphomicrobiales</taxon>
        <taxon>Aurantimonadaceae</taxon>
        <taxon>Fulvimarina</taxon>
    </lineage>
</organism>
<accession>A0A1W1Y908</accession>
<evidence type="ECO:0000313" key="1">
    <source>
        <dbReference type="EMBL" id="SMC32614.1"/>
    </source>
</evidence>
<dbReference type="EMBL" id="FWXR01000001">
    <property type="protein sequence ID" value="SMC32614.1"/>
    <property type="molecule type" value="Genomic_DNA"/>
</dbReference>
<proteinExistence type="predicted"/>
<dbReference type="Proteomes" id="UP000192656">
    <property type="component" value="Unassembled WGS sequence"/>
</dbReference>
<evidence type="ECO:0000313" key="2">
    <source>
        <dbReference type="Proteomes" id="UP000192656"/>
    </source>
</evidence>
<reference evidence="1 2" key="1">
    <citation type="submission" date="2017-04" db="EMBL/GenBank/DDBJ databases">
        <authorList>
            <person name="Afonso C.L."/>
            <person name="Miller P.J."/>
            <person name="Scott M.A."/>
            <person name="Spackman E."/>
            <person name="Goraichik I."/>
            <person name="Dimitrov K.M."/>
            <person name="Suarez D.L."/>
            <person name="Swayne D.E."/>
        </authorList>
    </citation>
    <scope>NUCLEOTIDE SEQUENCE [LARGE SCALE GENOMIC DNA]</scope>
    <source>
        <strain evidence="1 2">CGMCC 1.10972</strain>
    </source>
</reference>
<dbReference type="RefSeq" id="WP_084407816.1">
    <property type="nucleotide sequence ID" value="NZ_FWXR01000001.1"/>
</dbReference>
<dbReference type="AlphaFoldDB" id="A0A1W1Y908"/>